<dbReference type="Proteomes" id="UP001474421">
    <property type="component" value="Unassembled WGS sequence"/>
</dbReference>
<organism evidence="1 2">
    <name type="scientific">Crotalus adamanteus</name>
    <name type="common">Eastern diamondback rattlesnake</name>
    <dbReference type="NCBI Taxonomy" id="8729"/>
    <lineage>
        <taxon>Eukaryota</taxon>
        <taxon>Metazoa</taxon>
        <taxon>Chordata</taxon>
        <taxon>Craniata</taxon>
        <taxon>Vertebrata</taxon>
        <taxon>Euteleostomi</taxon>
        <taxon>Lepidosauria</taxon>
        <taxon>Squamata</taxon>
        <taxon>Bifurcata</taxon>
        <taxon>Unidentata</taxon>
        <taxon>Episquamata</taxon>
        <taxon>Toxicofera</taxon>
        <taxon>Serpentes</taxon>
        <taxon>Colubroidea</taxon>
        <taxon>Viperidae</taxon>
        <taxon>Crotalinae</taxon>
        <taxon>Crotalus</taxon>
    </lineage>
</organism>
<comment type="caution">
    <text evidence="1">The sequence shown here is derived from an EMBL/GenBank/DDBJ whole genome shotgun (WGS) entry which is preliminary data.</text>
</comment>
<dbReference type="AlphaFoldDB" id="A0AAW1C5W9"/>
<keyword evidence="2" id="KW-1185">Reference proteome</keyword>
<dbReference type="EMBL" id="JAOTOJ010000001">
    <property type="protein sequence ID" value="KAK9408975.1"/>
    <property type="molecule type" value="Genomic_DNA"/>
</dbReference>
<gene>
    <name evidence="1" type="ORF">NXF25_000150</name>
</gene>
<accession>A0AAW1C5W9</accession>
<protein>
    <submittedName>
        <fullName evidence="1">Uncharacterized protein</fullName>
    </submittedName>
</protein>
<name>A0AAW1C5W9_CROAD</name>
<evidence type="ECO:0000313" key="1">
    <source>
        <dbReference type="EMBL" id="KAK9408975.1"/>
    </source>
</evidence>
<sequence>MMMRRRKKRKKRMAVKMARLRRNLSIVKMMLVMKKDRNYLTLRML</sequence>
<proteinExistence type="predicted"/>
<reference evidence="1 2" key="1">
    <citation type="journal article" date="2024" name="Proc. Natl. Acad. Sci. U.S.A.">
        <title>The genetic regulatory architecture and epigenomic basis for age-related changes in rattlesnake venom.</title>
        <authorList>
            <person name="Hogan M.P."/>
            <person name="Holding M.L."/>
            <person name="Nystrom G.S."/>
            <person name="Colston T.J."/>
            <person name="Bartlett D.A."/>
            <person name="Mason A.J."/>
            <person name="Ellsworth S.A."/>
            <person name="Rautsaw R.M."/>
            <person name="Lawrence K.C."/>
            <person name="Strickland J.L."/>
            <person name="He B."/>
            <person name="Fraser P."/>
            <person name="Margres M.J."/>
            <person name="Gilbert D.M."/>
            <person name="Gibbs H.L."/>
            <person name="Parkinson C.L."/>
            <person name="Rokyta D.R."/>
        </authorList>
    </citation>
    <scope>NUCLEOTIDE SEQUENCE [LARGE SCALE GENOMIC DNA]</scope>
    <source>
        <strain evidence="1">DRR0105</strain>
    </source>
</reference>
<evidence type="ECO:0000313" key="2">
    <source>
        <dbReference type="Proteomes" id="UP001474421"/>
    </source>
</evidence>